<protein>
    <recommendedName>
        <fullName evidence="4">Polysaccharide polymerase</fullName>
    </recommendedName>
</protein>
<comment type="caution">
    <text evidence="2">The sequence shown here is derived from an EMBL/GenBank/DDBJ whole genome shotgun (WGS) entry which is preliminary data.</text>
</comment>
<dbReference type="Proteomes" id="UP000051054">
    <property type="component" value="Unassembled WGS sequence"/>
</dbReference>
<evidence type="ECO:0000313" key="2">
    <source>
        <dbReference type="EMBL" id="KRM20366.1"/>
    </source>
</evidence>
<evidence type="ECO:0000256" key="1">
    <source>
        <dbReference type="SAM" id="Phobius"/>
    </source>
</evidence>
<keyword evidence="1" id="KW-0472">Membrane</keyword>
<feature type="transmembrane region" description="Helical" evidence="1">
    <location>
        <begin position="135"/>
        <end position="158"/>
    </location>
</feature>
<feature type="transmembrane region" description="Helical" evidence="1">
    <location>
        <begin position="165"/>
        <end position="182"/>
    </location>
</feature>
<feature type="transmembrane region" description="Helical" evidence="1">
    <location>
        <begin position="211"/>
        <end position="232"/>
    </location>
</feature>
<dbReference type="PATRIC" id="fig|1423755.3.peg.180"/>
<keyword evidence="1" id="KW-0812">Transmembrane</keyword>
<reference evidence="2 3" key="1">
    <citation type="journal article" date="2015" name="Genome Announc.">
        <title>Expanding the biotechnology potential of lactobacilli through comparative genomics of 213 strains and associated genera.</title>
        <authorList>
            <person name="Sun Z."/>
            <person name="Harris H.M."/>
            <person name="McCann A."/>
            <person name="Guo C."/>
            <person name="Argimon S."/>
            <person name="Zhang W."/>
            <person name="Yang X."/>
            <person name="Jeffery I.B."/>
            <person name="Cooney J.C."/>
            <person name="Kagawa T.F."/>
            <person name="Liu W."/>
            <person name="Song Y."/>
            <person name="Salvetti E."/>
            <person name="Wrobel A."/>
            <person name="Rasinkangas P."/>
            <person name="Parkhill J."/>
            <person name="Rea M.C."/>
            <person name="O'Sullivan O."/>
            <person name="Ritari J."/>
            <person name="Douillard F.P."/>
            <person name="Paul Ross R."/>
            <person name="Yang R."/>
            <person name="Briner A.E."/>
            <person name="Felis G.E."/>
            <person name="de Vos W.M."/>
            <person name="Barrangou R."/>
            <person name="Klaenhammer T.R."/>
            <person name="Caufield P.W."/>
            <person name="Cui Y."/>
            <person name="Zhang H."/>
            <person name="O'Toole P.W."/>
        </authorList>
    </citation>
    <scope>NUCLEOTIDE SEQUENCE [LARGE SCALE GENOMIC DNA]</scope>
    <source>
        <strain evidence="2 3">DSM 18933</strain>
    </source>
</reference>
<gene>
    <name evidence="2" type="ORF">FC40_GL000168</name>
</gene>
<proteinExistence type="predicted"/>
<feature type="transmembrane region" description="Helical" evidence="1">
    <location>
        <begin position="329"/>
        <end position="347"/>
    </location>
</feature>
<organism evidence="2 3">
    <name type="scientific">Ligilactobacillus hayakitensis DSM 18933 = JCM 14209</name>
    <dbReference type="NCBI Taxonomy" id="1423755"/>
    <lineage>
        <taxon>Bacteria</taxon>
        <taxon>Bacillati</taxon>
        <taxon>Bacillota</taxon>
        <taxon>Bacilli</taxon>
        <taxon>Lactobacillales</taxon>
        <taxon>Lactobacillaceae</taxon>
        <taxon>Ligilactobacillus</taxon>
    </lineage>
</organism>
<feature type="transmembrane region" description="Helical" evidence="1">
    <location>
        <begin position="30"/>
        <end position="47"/>
    </location>
</feature>
<evidence type="ECO:0000313" key="3">
    <source>
        <dbReference type="Proteomes" id="UP000051054"/>
    </source>
</evidence>
<dbReference type="AlphaFoldDB" id="A0A0R1WRI2"/>
<dbReference type="STRING" id="1423755.FC40_GL000168"/>
<feature type="transmembrane region" description="Helical" evidence="1">
    <location>
        <begin position="99"/>
        <end position="115"/>
    </location>
</feature>
<feature type="transmembrane region" description="Helical" evidence="1">
    <location>
        <begin position="295"/>
        <end position="317"/>
    </location>
</feature>
<name>A0A0R1WRI2_9LACO</name>
<keyword evidence="1" id="KW-1133">Transmembrane helix</keyword>
<feature type="transmembrane region" description="Helical" evidence="1">
    <location>
        <begin position="54"/>
        <end position="71"/>
    </location>
</feature>
<accession>A0A0R1WRI2</accession>
<evidence type="ECO:0008006" key="4">
    <source>
        <dbReference type="Google" id="ProtNLM"/>
    </source>
</evidence>
<keyword evidence="3" id="KW-1185">Reference proteome</keyword>
<sequence>MLFIIELVLLFMQGTTIMWALPFEFGRYLVKITQLIALLVLLKPLLIDNIAIKKKFYIILLLMVIFLASYNSKEQDMIIYASFITAALDVDFKQIVRAYFWTELSCLIITATLYIRKIIPSSDIFRDGTVHIRYALGIISPSDFAAHIFYLMVAYMLYRGFKIERRHWIIFLAIIILTYIVSDTRLDFALMLLAFFLLVFYDKIIRVLKRLGIPFLLSVIPGFFMAFTLFTWKFNFNPNAHVWATMNHWLSGRLGLGSLAMHRYPMNFTGNFIPQIGMGEMNYSGENYFYIDSSIIRAIMMCGIIFTAIIIMYMLYLVMRAWKFKRYDVILVLILTLISSAIDQHLWEMAYSFILFAGVANINKKNLNKSK</sequence>
<dbReference type="EMBL" id="AZGD01000005">
    <property type="protein sequence ID" value="KRM20366.1"/>
    <property type="molecule type" value="Genomic_DNA"/>
</dbReference>